<sequence>MYQFLVSFNVQPEHRTDFIHAAQTTGRHSLANEAGSLRFEVLTDEENQNLLYLNEAYADLAAFNKHAEGPYFGAFFAEVSTYAEGPRWLMKGNVESGAAAKA</sequence>
<dbReference type="PROSITE" id="PS51725">
    <property type="entry name" value="ABM"/>
    <property type="match status" value="1"/>
</dbReference>
<name>A0A6G9GT60_9ACTN</name>
<dbReference type="Gene3D" id="3.30.70.100">
    <property type="match status" value="1"/>
</dbReference>
<dbReference type="RefSeq" id="WP_167022913.1">
    <property type="nucleotide sequence ID" value="NZ_CP050177.1"/>
</dbReference>
<dbReference type="PANTHER" id="PTHR33336:SF1">
    <property type="entry name" value="(4S)-4-HYDROXY-5-PHOSPHONOOXYPENTANE-2,3-DIONE ISOMERASE"/>
    <property type="match status" value="1"/>
</dbReference>
<dbReference type="InterPro" id="IPR050744">
    <property type="entry name" value="AI-2_Isomerase_LsrG"/>
</dbReference>
<dbReference type="SUPFAM" id="SSF54909">
    <property type="entry name" value="Dimeric alpha+beta barrel"/>
    <property type="match status" value="1"/>
</dbReference>
<dbReference type="GO" id="GO:0005829">
    <property type="term" value="C:cytosol"/>
    <property type="evidence" value="ECO:0007669"/>
    <property type="project" value="TreeGrafter"/>
</dbReference>
<gene>
    <name evidence="2" type="ORF">HA039_02170</name>
</gene>
<evidence type="ECO:0000313" key="2">
    <source>
        <dbReference type="EMBL" id="QIQ01259.1"/>
    </source>
</evidence>
<dbReference type="KEGG" id="slia:HA039_02170"/>
<evidence type="ECO:0000259" key="1">
    <source>
        <dbReference type="PROSITE" id="PS51725"/>
    </source>
</evidence>
<dbReference type="GO" id="GO:0004497">
    <property type="term" value="F:monooxygenase activity"/>
    <property type="evidence" value="ECO:0007669"/>
    <property type="project" value="UniProtKB-KW"/>
</dbReference>
<dbReference type="AlphaFoldDB" id="A0A6G9GT60"/>
<dbReference type="PANTHER" id="PTHR33336">
    <property type="entry name" value="QUINOL MONOOXYGENASE YGIN-RELATED"/>
    <property type="match status" value="1"/>
</dbReference>
<protein>
    <submittedName>
        <fullName evidence="2">Antibiotic biosynthesis monooxygenase</fullName>
    </submittedName>
</protein>
<dbReference type="Proteomes" id="UP000501179">
    <property type="component" value="Chromosome"/>
</dbReference>
<proteinExistence type="predicted"/>
<dbReference type="EMBL" id="CP050177">
    <property type="protein sequence ID" value="QIQ01259.1"/>
    <property type="molecule type" value="Genomic_DNA"/>
</dbReference>
<dbReference type="InterPro" id="IPR007138">
    <property type="entry name" value="ABM_dom"/>
</dbReference>
<reference evidence="2 3" key="1">
    <citation type="submission" date="2020-03" db="EMBL/GenBank/DDBJ databases">
        <title>A novel species.</title>
        <authorList>
            <person name="Gao J."/>
        </authorList>
    </citation>
    <scope>NUCLEOTIDE SEQUENCE [LARGE SCALE GENOMIC DNA]</scope>
    <source>
        <strain evidence="2 3">QMT-12</strain>
    </source>
</reference>
<evidence type="ECO:0000313" key="3">
    <source>
        <dbReference type="Proteomes" id="UP000501179"/>
    </source>
</evidence>
<keyword evidence="2" id="KW-0560">Oxidoreductase</keyword>
<keyword evidence="3" id="KW-1185">Reference proteome</keyword>
<feature type="domain" description="ABM" evidence="1">
    <location>
        <begin position="2"/>
        <end position="94"/>
    </location>
</feature>
<dbReference type="InterPro" id="IPR011008">
    <property type="entry name" value="Dimeric_a/b-barrel"/>
</dbReference>
<dbReference type="Pfam" id="PF03992">
    <property type="entry name" value="ABM"/>
    <property type="match status" value="1"/>
</dbReference>
<organism evidence="2 3">
    <name type="scientific">Streptomyces liangshanensis</name>
    <dbReference type="NCBI Taxonomy" id="2717324"/>
    <lineage>
        <taxon>Bacteria</taxon>
        <taxon>Bacillati</taxon>
        <taxon>Actinomycetota</taxon>
        <taxon>Actinomycetes</taxon>
        <taxon>Kitasatosporales</taxon>
        <taxon>Streptomycetaceae</taxon>
        <taxon>Streptomyces</taxon>
    </lineage>
</organism>
<keyword evidence="2" id="KW-0503">Monooxygenase</keyword>
<accession>A0A6G9GT60</accession>